<reference evidence="2" key="2">
    <citation type="submission" date="2015-06" db="UniProtKB">
        <authorList>
            <consortium name="EnsemblMetazoa"/>
        </authorList>
    </citation>
    <scope>IDENTIFICATION</scope>
</reference>
<name>T1GLL6_MEGSC</name>
<evidence type="ECO:0000313" key="2">
    <source>
        <dbReference type="EnsemblMetazoa" id="MESCA004426-PA"/>
    </source>
</evidence>
<dbReference type="HOGENOM" id="CLU_2461111_0_0_1"/>
<proteinExistence type="predicted"/>
<dbReference type="AlphaFoldDB" id="T1GLL6"/>
<dbReference type="STRING" id="36166.T1GLL6"/>
<keyword evidence="3" id="KW-1185">Reference proteome</keyword>
<dbReference type="Pfam" id="PF20067">
    <property type="entry name" value="SSL_N"/>
    <property type="match status" value="1"/>
</dbReference>
<keyword evidence="1" id="KW-0472">Membrane</keyword>
<protein>
    <submittedName>
        <fullName evidence="2">Uncharacterized protein</fullName>
    </submittedName>
</protein>
<sequence length="89" mass="10068">LYGLTLRITNFLVFFLVIILIPGIPPKTTFPFKEFSISGPRDLKGSLELNYYLDGAEHLLDQRVYGPECLVARKNEIYTGIHGGEIIKI</sequence>
<accession>T1GLL6</accession>
<evidence type="ECO:0000256" key="1">
    <source>
        <dbReference type="SAM" id="Phobius"/>
    </source>
</evidence>
<keyword evidence="1" id="KW-1133">Transmembrane helix</keyword>
<dbReference type="Proteomes" id="UP000015102">
    <property type="component" value="Unassembled WGS sequence"/>
</dbReference>
<reference evidence="3" key="1">
    <citation type="submission" date="2013-02" db="EMBL/GenBank/DDBJ databases">
        <authorList>
            <person name="Hughes D."/>
        </authorList>
    </citation>
    <scope>NUCLEOTIDE SEQUENCE</scope>
    <source>
        <strain>Durham</strain>
        <strain evidence="3">NC isolate 2 -- Noor lab</strain>
    </source>
</reference>
<organism evidence="2 3">
    <name type="scientific">Megaselia scalaris</name>
    <name type="common">Humpbacked fly</name>
    <name type="synonym">Phora scalaris</name>
    <dbReference type="NCBI Taxonomy" id="36166"/>
    <lineage>
        <taxon>Eukaryota</taxon>
        <taxon>Metazoa</taxon>
        <taxon>Ecdysozoa</taxon>
        <taxon>Arthropoda</taxon>
        <taxon>Hexapoda</taxon>
        <taxon>Insecta</taxon>
        <taxon>Pterygota</taxon>
        <taxon>Neoptera</taxon>
        <taxon>Endopterygota</taxon>
        <taxon>Diptera</taxon>
        <taxon>Brachycera</taxon>
        <taxon>Muscomorpha</taxon>
        <taxon>Platypezoidea</taxon>
        <taxon>Phoridae</taxon>
        <taxon>Megaseliini</taxon>
        <taxon>Megaselia</taxon>
    </lineage>
</organism>
<evidence type="ECO:0000313" key="3">
    <source>
        <dbReference type="Proteomes" id="UP000015102"/>
    </source>
</evidence>
<dbReference type="EMBL" id="CAQQ02017120">
    <property type="status" value="NOT_ANNOTATED_CDS"/>
    <property type="molecule type" value="Genomic_DNA"/>
</dbReference>
<feature type="transmembrane region" description="Helical" evidence="1">
    <location>
        <begin position="6"/>
        <end position="24"/>
    </location>
</feature>
<dbReference type="EnsemblMetazoa" id="MESCA004426-RA">
    <property type="protein sequence ID" value="MESCA004426-PA"/>
    <property type="gene ID" value="MESCA004426"/>
</dbReference>
<keyword evidence="1" id="KW-0812">Transmembrane</keyword>